<dbReference type="InterPro" id="IPR001036">
    <property type="entry name" value="Acrflvin-R"/>
</dbReference>
<dbReference type="Proteomes" id="UP000019102">
    <property type="component" value="Unassembled WGS sequence"/>
</dbReference>
<evidence type="ECO:0000313" key="1">
    <source>
        <dbReference type="EMBL" id="GAE92470.1"/>
    </source>
</evidence>
<comment type="caution">
    <text evidence="1">The sequence shown here is derived from an EMBL/GenBank/DDBJ whole genome shotgun (WGS) entry which is preliminary data.</text>
</comment>
<dbReference type="GO" id="GO:0016020">
    <property type="term" value="C:membrane"/>
    <property type="evidence" value="ECO:0007669"/>
    <property type="project" value="InterPro"/>
</dbReference>
<dbReference type="AlphaFoldDB" id="W4VGG4"/>
<dbReference type="EMBL" id="BAVS01000005">
    <property type="protein sequence ID" value="GAE92470.1"/>
    <property type="molecule type" value="Genomic_DNA"/>
</dbReference>
<organism evidence="1 2">
    <name type="scientific">Gracilibacillus boraciitolerans JCM 21714</name>
    <dbReference type="NCBI Taxonomy" id="1298598"/>
    <lineage>
        <taxon>Bacteria</taxon>
        <taxon>Bacillati</taxon>
        <taxon>Bacillota</taxon>
        <taxon>Bacilli</taxon>
        <taxon>Bacillales</taxon>
        <taxon>Bacillaceae</taxon>
        <taxon>Gracilibacillus</taxon>
    </lineage>
</organism>
<dbReference type="GO" id="GO:0022857">
    <property type="term" value="F:transmembrane transporter activity"/>
    <property type="evidence" value="ECO:0007669"/>
    <property type="project" value="InterPro"/>
</dbReference>
<name>W4VGG4_9BACI</name>
<gene>
    <name evidence="1" type="ORF">JCM21714_1474</name>
</gene>
<dbReference type="SUPFAM" id="SSF82693">
    <property type="entry name" value="Multidrug efflux transporter AcrB pore domain, PN1, PN2, PC1 and PC2 subdomains"/>
    <property type="match status" value="1"/>
</dbReference>
<reference evidence="1 2" key="1">
    <citation type="journal article" date="2014" name="Genome Announc.">
        <title>Draft Genome Sequence of the Boron-Tolerant and Moderately Halotolerant Bacterium Gracilibacillus boraciitolerans JCM 21714T.</title>
        <authorList>
            <person name="Ahmed I."/>
            <person name="Oshima K."/>
            <person name="Suda W."/>
            <person name="Kitamura K."/>
            <person name="Iida T."/>
            <person name="Ohmori Y."/>
            <person name="Fujiwara T."/>
            <person name="Hattori M."/>
            <person name="Ohkuma M."/>
        </authorList>
    </citation>
    <scope>NUCLEOTIDE SEQUENCE [LARGE SCALE GENOMIC DNA]</scope>
    <source>
        <strain evidence="1 2">JCM 21714</strain>
    </source>
</reference>
<dbReference type="Gene3D" id="3.30.70.1430">
    <property type="entry name" value="Multidrug efflux transporter AcrB pore domain"/>
    <property type="match status" value="1"/>
</dbReference>
<dbReference type="eggNOG" id="COG0841">
    <property type="taxonomic scope" value="Bacteria"/>
</dbReference>
<evidence type="ECO:0000313" key="2">
    <source>
        <dbReference type="Proteomes" id="UP000019102"/>
    </source>
</evidence>
<protein>
    <submittedName>
        <fullName evidence="1">RND multidrug efflux transporter</fullName>
    </submittedName>
</protein>
<accession>W4VGG4</accession>
<keyword evidence="2" id="KW-1185">Reference proteome</keyword>
<sequence>MFENGTNLDNALLEVRESVDQVKAMLPESANAPSVLRFNPNQLPIMWVGLTGSDTTTLQSIAEDTVQPYFERQGGGSFGQYRRWRRTCD</sequence>
<dbReference type="Gene3D" id="3.30.70.1320">
    <property type="entry name" value="Multidrug efflux transporter AcrB pore domain like"/>
    <property type="match status" value="1"/>
</dbReference>
<dbReference type="STRING" id="1298598.JCM21714_1474"/>
<proteinExistence type="predicted"/>
<dbReference type="Pfam" id="PF00873">
    <property type="entry name" value="ACR_tran"/>
    <property type="match status" value="1"/>
</dbReference>